<dbReference type="GO" id="GO:0008270">
    <property type="term" value="F:zinc ion binding"/>
    <property type="evidence" value="ECO:0007669"/>
    <property type="project" value="UniProtKB-KW"/>
</dbReference>
<evidence type="ECO:0000313" key="7">
    <source>
        <dbReference type="Proteomes" id="UP000008370"/>
    </source>
</evidence>
<keyword evidence="7" id="KW-1185">Reference proteome</keyword>
<dbReference type="EMBL" id="JH930471">
    <property type="protein sequence ID" value="EKM57268.1"/>
    <property type="molecule type" value="Genomic_DNA"/>
</dbReference>
<reference evidence="6 7" key="1">
    <citation type="journal article" date="2012" name="BMC Genomics">
        <title>Comparative genomics of the white-rot fungi, Phanerochaete carnosa and P. chrysosporium, to elucidate the genetic basis of the distinct wood types they colonize.</title>
        <authorList>
            <person name="Suzuki H."/>
            <person name="MacDonald J."/>
            <person name="Syed K."/>
            <person name="Salamov A."/>
            <person name="Hori C."/>
            <person name="Aerts A."/>
            <person name="Henrissat B."/>
            <person name="Wiebenga A."/>
            <person name="vanKuyk P.A."/>
            <person name="Barry K."/>
            <person name="Lindquist E."/>
            <person name="LaButti K."/>
            <person name="Lapidus A."/>
            <person name="Lucas S."/>
            <person name="Coutinho P."/>
            <person name="Gong Y."/>
            <person name="Samejima M."/>
            <person name="Mahadevan R."/>
            <person name="Abou-Zaid M."/>
            <person name="de Vries R.P."/>
            <person name="Igarashi K."/>
            <person name="Yadav J.S."/>
            <person name="Grigoriev I.V."/>
            <person name="Master E.R."/>
        </authorList>
    </citation>
    <scope>NUCLEOTIDE SEQUENCE [LARGE SCALE GENOMIC DNA]</scope>
    <source>
        <strain evidence="6 7">HHB-10118-sp</strain>
    </source>
</reference>
<sequence>MVASDLESTREMVDFFASNGEAQSQIHPRYFEPDSSNFVESVRRVWRRVYDQLHSLPSSMAPRKILATQLWTDLGQKCRVNMRAPPEARTHREYSGVWSKDMGCAWRECLCSGERPLHKLRMCKGCENVLYCSTKCQRRDWTEGGHRSACRPPFG</sequence>
<dbReference type="SUPFAM" id="SSF144232">
    <property type="entry name" value="HIT/MYND zinc finger-like"/>
    <property type="match status" value="1"/>
</dbReference>
<dbReference type="GeneID" id="18916177"/>
<dbReference type="AlphaFoldDB" id="K5W0A8"/>
<keyword evidence="3" id="KW-0862">Zinc</keyword>
<dbReference type="PROSITE" id="PS50865">
    <property type="entry name" value="ZF_MYND_2"/>
    <property type="match status" value="1"/>
</dbReference>
<dbReference type="InParanoid" id="K5W0A8"/>
<name>K5W0A8_PHACS</name>
<dbReference type="HOGENOM" id="CLU_1696140_0_0_1"/>
<evidence type="ECO:0000256" key="1">
    <source>
        <dbReference type="ARBA" id="ARBA00022723"/>
    </source>
</evidence>
<keyword evidence="1" id="KW-0479">Metal-binding</keyword>
<organism evidence="6 7">
    <name type="scientific">Phanerochaete carnosa (strain HHB-10118-sp)</name>
    <name type="common">White-rot fungus</name>
    <name type="synonym">Peniophora carnosa</name>
    <dbReference type="NCBI Taxonomy" id="650164"/>
    <lineage>
        <taxon>Eukaryota</taxon>
        <taxon>Fungi</taxon>
        <taxon>Dikarya</taxon>
        <taxon>Basidiomycota</taxon>
        <taxon>Agaricomycotina</taxon>
        <taxon>Agaricomycetes</taxon>
        <taxon>Polyporales</taxon>
        <taxon>Phanerochaetaceae</taxon>
        <taxon>Phanerochaete</taxon>
    </lineage>
</organism>
<protein>
    <recommendedName>
        <fullName evidence="5">MYND-type domain-containing protein</fullName>
    </recommendedName>
</protein>
<gene>
    <name evidence="6" type="ORF">PHACADRAFT_254948</name>
</gene>
<evidence type="ECO:0000256" key="4">
    <source>
        <dbReference type="PROSITE-ProRule" id="PRU00134"/>
    </source>
</evidence>
<dbReference type="Pfam" id="PF01753">
    <property type="entry name" value="zf-MYND"/>
    <property type="match status" value="1"/>
</dbReference>
<feature type="domain" description="MYND-type" evidence="5">
    <location>
        <begin position="109"/>
        <end position="150"/>
    </location>
</feature>
<dbReference type="KEGG" id="pco:PHACADRAFT_254948"/>
<dbReference type="Gene3D" id="6.10.140.2220">
    <property type="match status" value="1"/>
</dbReference>
<evidence type="ECO:0000313" key="6">
    <source>
        <dbReference type="EMBL" id="EKM57268.1"/>
    </source>
</evidence>
<dbReference type="InterPro" id="IPR002893">
    <property type="entry name" value="Znf_MYND"/>
</dbReference>
<evidence type="ECO:0000256" key="3">
    <source>
        <dbReference type="ARBA" id="ARBA00022833"/>
    </source>
</evidence>
<dbReference type="RefSeq" id="XP_007395084.1">
    <property type="nucleotide sequence ID" value="XM_007395022.1"/>
</dbReference>
<accession>K5W0A8</accession>
<keyword evidence="2 4" id="KW-0863">Zinc-finger</keyword>
<dbReference type="Proteomes" id="UP000008370">
    <property type="component" value="Unassembled WGS sequence"/>
</dbReference>
<evidence type="ECO:0000256" key="2">
    <source>
        <dbReference type="ARBA" id="ARBA00022771"/>
    </source>
</evidence>
<evidence type="ECO:0000259" key="5">
    <source>
        <dbReference type="PROSITE" id="PS50865"/>
    </source>
</evidence>
<proteinExistence type="predicted"/>
<dbReference type="OrthoDB" id="2727672at2759"/>